<dbReference type="PANTHER" id="PTHR34146">
    <property type="entry name" value="POLYNUCLEOTIDYL TRANSFERASE, RIBONUCLEASE H-LIKE SUPERFAMILY PROTEIN-RELATED"/>
    <property type="match status" value="1"/>
</dbReference>
<dbReference type="InterPro" id="IPR002156">
    <property type="entry name" value="RNaseH_domain"/>
</dbReference>
<reference evidence="2" key="1">
    <citation type="submission" date="2022-08" db="EMBL/GenBank/DDBJ databases">
        <authorList>
            <person name="Marques A."/>
        </authorList>
    </citation>
    <scope>NUCLEOTIDE SEQUENCE</scope>
    <source>
        <strain evidence="2">RhyPub2mFocal</strain>
        <tissue evidence="2">Leaves</tissue>
    </source>
</reference>
<name>A0AAV8F8N3_9POAL</name>
<proteinExistence type="predicted"/>
<dbReference type="Gene3D" id="3.30.420.10">
    <property type="entry name" value="Ribonuclease H-like superfamily/Ribonuclease H"/>
    <property type="match status" value="1"/>
</dbReference>
<evidence type="ECO:0000313" key="2">
    <source>
        <dbReference type="EMBL" id="KAJ4789499.1"/>
    </source>
</evidence>
<dbReference type="PANTHER" id="PTHR34146:SF3">
    <property type="entry name" value="POLYNUCLEOTIDYL TRANSFERASE, RIBONUCLEASE H-LIKE SUPERFAMILY PROTEIN"/>
    <property type="match status" value="1"/>
</dbReference>
<dbReference type="GO" id="GO:0004523">
    <property type="term" value="F:RNA-DNA hybrid ribonuclease activity"/>
    <property type="evidence" value="ECO:0007669"/>
    <property type="project" value="InterPro"/>
</dbReference>
<dbReference type="InterPro" id="IPR044730">
    <property type="entry name" value="RNase_H-like_dom_plant"/>
</dbReference>
<comment type="caution">
    <text evidence="2">The sequence shown here is derived from an EMBL/GenBank/DDBJ whole genome shotgun (WGS) entry which is preliminary data.</text>
</comment>
<dbReference type="InterPro" id="IPR036397">
    <property type="entry name" value="RNaseH_sf"/>
</dbReference>
<dbReference type="SUPFAM" id="SSF53098">
    <property type="entry name" value="Ribonuclease H-like"/>
    <property type="match status" value="1"/>
</dbReference>
<keyword evidence="3" id="KW-1185">Reference proteome</keyword>
<dbReference type="InterPro" id="IPR012337">
    <property type="entry name" value="RNaseH-like_sf"/>
</dbReference>
<gene>
    <name evidence="2" type="ORF">LUZ62_040745</name>
</gene>
<dbReference type="CDD" id="cd06222">
    <property type="entry name" value="RNase_H_like"/>
    <property type="match status" value="1"/>
</dbReference>
<sequence length="290" mass="32469">MHDAIPVRSVFARILRTAAPPCEICGNDTDDPMHVLFLCPKAEQSWLASTLGLRIHALPTQVRLVIEMLSRHLTEADFLRFANHLWAFWKARCKEVYEGAKLNVRQVNSAALSYTFVANLMDRVGSTMPCPERQQQQMAHGLPIIGNVCRMDGSYHPQGQAGWAFTLYKDEHILEYRLGTGTATSPLHAESIALLHAVNTALARGWETATFLSDCQTLVAVVTGTLSADTVDWKAYTTLLEIIALFGQHHGFSCYYIPRSYLRDEHLLANRARIYSLNCVGHTFPSFPPL</sequence>
<dbReference type="Pfam" id="PF13456">
    <property type="entry name" value="RVT_3"/>
    <property type="match status" value="1"/>
</dbReference>
<evidence type="ECO:0000313" key="3">
    <source>
        <dbReference type="Proteomes" id="UP001140206"/>
    </source>
</evidence>
<accession>A0AAV8F8N3</accession>
<dbReference type="Proteomes" id="UP001140206">
    <property type="component" value="Chromosome 2"/>
</dbReference>
<protein>
    <recommendedName>
        <fullName evidence="1">RNase H type-1 domain-containing protein</fullName>
    </recommendedName>
</protein>
<dbReference type="AlphaFoldDB" id="A0AAV8F8N3"/>
<feature type="domain" description="RNase H type-1" evidence="1">
    <location>
        <begin position="156"/>
        <end position="272"/>
    </location>
</feature>
<organism evidence="2 3">
    <name type="scientific">Rhynchospora pubera</name>
    <dbReference type="NCBI Taxonomy" id="906938"/>
    <lineage>
        <taxon>Eukaryota</taxon>
        <taxon>Viridiplantae</taxon>
        <taxon>Streptophyta</taxon>
        <taxon>Embryophyta</taxon>
        <taxon>Tracheophyta</taxon>
        <taxon>Spermatophyta</taxon>
        <taxon>Magnoliopsida</taxon>
        <taxon>Liliopsida</taxon>
        <taxon>Poales</taxon>
        <taxon>Cyperaceae</taxon>
        <taxon>Cyperoideae</taxon>
        <taxon>Rhynchosporeae</taxon>
        <taxon>Rhynchospora</taxon>
    </lineage>
</organism>
<evidence type="ECO:0000259" key="1">
    <source>
        <dbReference type="Pfam" id="PF13456"/>
    </source>
</evidence>
<dbReference type="EMBL" id="JAMFTS010000002">
    <property type="protein sequence ID" value="KAJ4789499.1"/>
    <property type="molecule type" value="Genomic_DNA"/>
</dbReference>
<dbReference type="GO" id="GO:0003676">
    <property type="term" value="F:nucleic acid binding"/>
    <property type="evidence" value="ECO:0007669"/>
    <property type="project" value="InterPro"/>
</dbReference>